<name>A0A382WY87_9ZZZZ</name>
<sequence length="106" mass="12155">VRAEEGNTKLVEAIKQERWRDVPDVTAREHALYAVAEKMRATRTDMMEGDWQPLRDVGFGDTECLKVRHIVGLFNYLTRLADGFRLKLDVKTEEARSIGKVLLRPG</sequence>
<dbReference type="SUPFAM" id="SSF69118">
    <property type="entry name" value="AhpD-like"/>
    <property type="match status" value="1"/>
</dbReference>
<protein>
    <submittedName>
        <fullName evidence="1">Uncharacterized protein</fullName>
    </submittedName>
</protein>
<dbReference type="EMBL" id="UINC01163288">
    <property type="protein sequence ID" value="SVD63520.1"/>
    <property type="molecule type" value="Genomic_DNA"/>
</dbReference>
<dbReference type="InterPro" id="IPR029032">
    <property type="entry name" value="AhpD-like"/>
</dbReference>
<feature type="non-terminal residue" evidence="1">
    <location>
        <position position="1"/>
    </location>
</feature>
<reference evidence="1" key="1">
    <citation type="submission" date="2018-05" db="EMBL/GenBank/DDBJ databases">
        <authorList>
            <person name="Lanie J.A."/>
            <person name="Ng W.-L."/>
            <person name="Kazmierczak K.M."/>
            <person name="Andrzejewski T.M."/>
            <person name="Davidsen T.M."/>
            <person name="Wayne K.J."/>
            <person name="Tettelin H."/>
            <person name="Glass J.I."/>
            <person name="Rusch D."/>
            <person name="Podicherti R."/>
            <person name="Tsui H.-C.T."/>
            <person name="Winkler M.E."/>
        </authorList>
    </citation>
    <scope>NUCLEOTIDE SEQUENCE</scope>
</reference>
<organism evidence="1">
    <name type="scientific">marine metagenome</name>
    <dbReference type="NCBI Taxonomy" id="408172"/>
    <lineage>
        <taxon>unclassified sequences</taxon>
        <taxon>metagenomes</taxon>
        <taxon>ecological metagenomes</taxon>
    </lineage>
</organism>
<gene>
    <name evidence="1" type="ORF">METZ01_LOCUS416374</name>
</gene>
<evidence type="ECO:0000313" key="1">
    <source>
        <dbReference type="EMBL" id="SVD63520.1"/>
    </source>
</evidence>
<proteinExistence type="predicted"/>
<accession>A0A382WY87</accession>
<dbReference type="AlphaFoldDB" id="A0A382WY87"/>
<dbReference type="Gene3D" id="1.20.1290.10">
    <property type="entry name" value="AhpD-like"/>
    <property type="match status" value="1"/>
</dbReference>